<keyword evidence="3" id="KW-1185">Reference proteome</keyword>
<dbReference type="Proteomes" id="UP001204524">
    <property type="component" value="Unassembled WGS sequence"/>
</dbReference>
<keyword evidence="1" id="KW-0812">Transmembrane</keyword>
<dbReference type="RefSeq" id="WP_254183343.1">
    <property type="nucleotide sequence ID" value="NZ_JANARS010000012.1"/>
</dbReference>
<organism evidence="2 3">
    <name type="scientific">Nocardioides pinisoli</name>
    <dbReference type="NCBI Taxonomy" id="2950279"/>
    <lineage>
        <taxon>Bacteria</taxon>
        <taxon>Bacillati</taxon>
        <taxon>Actinomycetota</taxon>
        <taxon>Actinomycetes</taxon>
        <taxon>Propionibacteriales</taxon>
        <taxon>Nocardioidaceae</taxon>
        <taxon>Nocardioides</taxon>
    </lineage>
</organism>
<accession>A0ABT1L2E1</accession>
<dbReference type="EMBL" id="JANARS010000012">
    <property type="protein sequence ID" value="MCP3424186.1"/>
    <property type="molecule type" value="Genomic_DNA"/>
</dbReference>
<sequence length="62" mass="6306">MSNQPSARSRVADVVATLAVLVVGGSLLAMTAPLVSALAVVLTAVLYVPMRVRAIGSRRTAG</sequence>
<evidence type="ECO:0000313" key="3">
    <source>
        <dbReference type="Proteomes" id="UP001204524"/>
    </source>
</evidence>
<evidence type="ECO:0000313" key="2">
    <source>
        <dbReference type="EMBL" id="MCP3424186.1"/>
    </source>
</evidence>
<comment type="caution">
    <text evidence="2">The sequence shown here is derived from an EMBL/GenBank/DDBJ whole genome shotgun (WGS) entry which is preliminary data.</text>
</comment>
<gene>
    <name evidence="2" type="ORF">NCI01_20495</name>
</gene>
<protein>
    <submittedName>
        <fullName evidence="2">Uncharacterized protein</fullName>
    </submittedName>
</protein>
<feature type="transmembrane region" description="Helical" evidence="1">
    <location>
        <begin position="15"/>
        <end position="48"/>
    </location>
</feature>
<name>A0ABT1L2E1_9ACTN</name>
<reference evidence="2 3" key="1">
    <citation type="submission" date="2022-06" db="EMBL/GenBank/DDBJ databases">
        <authorList>
            <person name="So Y."/>
        </authorList>
    </citation>
    <scope>NUCLEOTIDE SEQUENCE [LARGE SCALE GENOMIC DNA]</scope>
    <source>
        <strain evidence="2 3">STR3</strain>
    </source>
</reference>
<proteinExistence type="predicted"/>
<keyword evidence="1" id="KW-0472">Membrane</keyword>
<evidence type="ECO:0000256" key="1">
    <source>
        <dbReference type="SAM" id="Phobius"/>
    </source>
</evidence>
<keyword evidence="1" id="KW-1133">Transmembrane helix</keyword>